<dbReference type="EMBL" id="MUEO01000036">
    <property type="protein sequence ID" value="OOE42730.1"/>
    <property type="molecule type" value="Genomic_DNA"/>
</dbReference>
<keyword evidence="6" id="KW-0378">Hydrolase</keyword>
<accession>A0AB36K534</accession>
<evidence type="ECO:0000256" key="2">
    <source>
        <dbReference type="ARBA" id="ARBA00009260"/>
    </source>
</evidence>
<evidence type="ECO:0000313" key="8">
    <source>
        <dbReference type="EMBL" id="OOE42730.1"/>
    </source>
</evidence>
<feature type="domain" description="Replication gene A protein-like" evidence="7">
    <location>
        <begin position="63"/>
        <end position="345"/>
    </location>
</feature>
<dbReference type="GO" id="GO:0004519">
    <property type="term" value="F:endonuclease activity"/>
    <property type="evidence" value="ECO:0007669"/>
    <property type="project" value="UniProtKB-KW"/>
</dbReference>
<organism evidence="8 9">
    <name type="scientific">Salinivibrio kushneri</name>
    <dbReference type="NCBI Taxonomy" id="1908198"/>
    <lineage>
        <taxon>Bacteria</taxon>
        <taxon>Pseudomonadati</taxon>
        <taxon>Pseudomonadota</taxon>
        <taxon>Gammaproteobacteria</taxon>
        <taxon>Vibrionales</taxon>
        <taxon>Vibrionaceae</taxon>
        <taxon>Salinivibrio</taxon>
    </lineage>
</organism>
<dbReference type="InterPro" id="IPR008766">
    <property type="entry name" value="Replication_gene_A-like"/>
</dbReference>
<comment type="function">
    <text evidence="1">Possible endonuclease which induces a single-strand cut and initiates DNA replication.</text>
</comment>
<reference evidence="8 9" key="1">
    <citation type="journal article" date="2017" name="Genome Announc.">
        <title>Draft Genome Sequences of Salinivibrio proteolyticus, Salinivibrio sharmensis, Salinivibrio siamensis, Salinivibrio costicola subsp. alcaliphilus, Salinivibrio costicola subsp. vallismortis, and 29 New Isolates Belonging to the Genus Salinivibrio.</title>
        <authorList>
            <person name="Lopez-Hermoso C."/>
            <person name="de la Haba R.R."/>
            <person name="Sanchez-Porro C."/>
            <person name="Bayliss S.C."/>
            <person name="Feil E.J."/>
            <person name="Ventosa A."/>
        </authorList>
    </citation>
    <scope>NUCLEOTIDE SEQUENCE [LARGE SCALE GENOMIC DNA]</scope>
    <source>
        <strain evidence="8 9">IC202</strain>
    </source>
</reference>
<dbReference type="AlphaFoldDB" id="A0AB36K534"/>
<comment type="similarity">
    <text evidence="2">Belongs to the phage GPA family.</text>
</comment>
<sequence>MLTGFLTAQRKHGYINALRDIKSADERLTARAYRFSSNDEDLCETAKAFSRKIMRKTAGVHDDEQAFSVAAELLDDLGLSFRDELIHEKRESGELRALVNRAADEIWIRRQLRRRSAIELERVARDLNLVHRDASPYCSKANLHRAKYRTETNKAMLQNTVAVDESDPDNFFTLFELAAKSPSNEHIRMCEMFTRLRGFEEIAQELGHDATFITATCPSRFHAVSKRETNPKWVEAGKPTTQDAHDYLCGVWQSVRKALDKLDIKFYGMRVVEPHHDGCPHWHMLLFCEPQHTDTIIDVYRRLSLNDSPTEPGAQHRRFVVERIDWSRGSAVGYIAKYLSKNISGQHITSDKDTNLDGTDAANAVRTFARVNGLRQFQFFGGPSVTTWRELRRIRTEFKKDDAMFADLDEAQWFAVESVRRAADAGDWKAFCYAMGGVFVKRNKQLLRPHYHVPHIMDALLEEFVPKKTRFGDNATARITGLTFHSMFILTRFKTWRLESKQRYLRGHQNILTEVTDIFDVLEMEEEYRRMSDARYNELAAQVERYDDLIALALEAESAEQIAWAEASAAPPA</sequence>
<keyword evidence="5" id="KW-0255">Endonuclease</keyword>
<protein>
    <recommendedName>
        <fullName evidence="7">Replication gene A protein-like domain-containing protein</fullName>
    </recommendedName>
</protein>
<dbReference type="GO" id="GO:0016787">
    <property type="term" value="F:hydrolase activity"/>
    <property type="evidence" value="ECO:0007669"/>
    <property type="project" value="UniProtKB-KW"/>
</dbReference>
<dbReference type="Proteomes" id="UP000188726">
    <property type="component" value="Unassembled WGS sequence"/>
</dbReference>
<evidence type="ECO:0000259" key="7">
    <source>
        <dbReference type="Pfam" id="PF05840"/>
    </source>
</evidence>
<keyword evidence="4" id="KW-0540">Nuclease</keyword>
<name>A0AB36K534_9GAMM</name>
<dbReference type="Pfam" id="PF05840">
    <property type="entry name" value="Phage_GPA"/>
    <property type="match status" value="1"/>
</dbReference>
<evidence type="ECO:0000256" key="4">
    <source>
        <dbReference type="ARBA" id="ARBA00022722"/>
    </source>
</evidence>
<dbReference type="GO" id="GO:0006260">
    <property type="term" value="P:DNA replication"/>
    <property type="evidence" value="ECO:0007669"/>
    <property type="project" value="UniProtKB-KW"/>
</dbReference>
<evidence type="ECO:0000256" key="6">
    <source>
        <dbReference type="ARBA" id="ARBA00022801"/>
    </source>
</evidence>
<gene>
    <name evidence="8" type="ORF">BZG09_12760</name>
</gene>
<evidence type="ECO:0000313" key="9">
    <source>
        <dbReference type="Proteomes" id="UP000188726"/>
    </source>
</evidence>
<evidence type="ECO:0000256" key="1">
    <source>
        <dbReference type="ARBA" id="ARBA00003293"/>
    </source>
</evidence>
<evidence type="ECO:0000256" key="5">
    <source>
        <dbReference type="ARBA" id="ARBA00022759"/>
    </source>
</evidence>
<keyword evidence="3" id="KW-0235">DNA replication</keyword>
<comment type="caution">
    <text evidence="8">The sequence shown here is derived from an EMBL/GenBank/DDBJ whole genome shotgun (WGS) entry which is preliminary data.</text>
</comment>
<proteinExistence type="inferred from homology"/>
<evidence type="ECO:0000256" key="3">
    <source>
        <dbReference type="ARBA" id="ARBA00022705"/>
    </source>
</evidence>